<evidence type="ECO:0000259" key="2">
    <source>
        <dbReference type="PROSITE" id="PS50119"/>
    </source>
</evidence>
<accession>A0A6J8C4I0</accession>
<name>A0A6J8C4I0_MYTCO</name>
<keyword evidence="1" id="KW-0863">Zinc-finger</keyword>
<evidence type="ECO:0000313" key="3">
    <source>
        <dbReference type="EMBL" id="CAC5390030.1"/>
    </source>
</evidence>
<reference evidence="3 4" key="1">
    <citation type="submission" date="2020-06" db="EMBL/GenBank/DDBJ databases">
        <authorList>
            <person name="Li R."/>
            <person name="Bekaert M."/>
        </authorList>
    </citation>
    <scope>NUCLEOTIDE SEQUENCE [LARGE SCALE GENOMIC DNA]</scope>
    <source>
        <strain evidence="4">wild</strain>
    </source>
</reference>
<evidence type="ECO:0000256" key="1">
    <source>
        <dbReference type="PROSITE-ProRule" id="PRU00024"/>
    </source>
</evidence>
<keyword evidence="1" id="KW-0862">Zinc</keyword>
<dbReference type="Gene3D" id="3.30.160.60">
    <property type="entry name" value="Classic Zinc Finger"/>
    <property type="match status" value="1"/>
</dbReference>
<dbReference type="OrthoDB" id="6158932at2759"/>
<dbReference type="PROSITE" id="PS50119">
    <property type="entry name" value="ZF_BBOX"/>
    <property type="match status" value="1"/>
</dbReference>
<evidence type="ECO:0000313" key="4">
    <source>
        <dbReference type="Proteomes" id="UP000507470"/>
    </source>
</evidence>
<dbReference type="GO" id="GO:0061630">
    <property type="term" value="F:ubiquitin protein ligase activity"/>
    <property type="evidence" value="ECO:0007669"/>
    <property type="project" value="TreeGrafter"/>
</dbReference>
<dbReference type="GO" id="GO:0008270">
    <property type="term" value="F:zinc ion binding"/>
    <property type="evidence" value="ECO:0007669"/>
    <property type="project" value="UniProtKB-KW"/>
</dbReference>
<keyword evidence="1" id="KW-0479">Metal-binding</keyword>
<proteinExistence type="predicted"/>
<feature type="domain" description="B box-type" evidence="2">
    <location>
        <begin position="57"/>
        <end position="99"/>
    </location>
</feature>
<gene>
    <name evidence="3" type="ORF">MCOR_25156</name>
</gene>
<sequence>MSSNSYCDPCSEEAIKFCLDCEECLCEDWVDHHKVFRATRRHRLMSLPSISRSEKPSEEDFCEVHQDVPLDLYCMQHDEVCCRMCIHSNHQSCKEVLPLEAASKHIHKSSLFGDTLLECQNIGTTLENLRKARDENINELDSVENAILADISKWKNQLITKIRTSEKKN</sequence>
<dbReference type="SUPFAM" id="SSF57845">
    <property type="entry name" value="B-box zinc-binding domain"/>
    <property type="match status" value="1"/>
</dbReference>
<keyword evidence="4" id="KW-1185">Reference proteome</keyword>
<dbReference type="InterPro" id="IPR000315">
    <property type="entry name" value="Znf_B-box"/>
</dbReference>
<dbReference type="GO" id="GO:0005654">
    <property type="term" value="C:nucleoplasm"/>
    <property type="evidence" value="ECO:0007669"/>
    <property type="project" value="TreeGrafter"/>
</dbReference>
<dbReference type="InterPro" id="IPR047153">
    <property type="entry name" value="TRIM45/56/19-like"/>
</dbReference>
<dbReference type="PANTHER" id="PTHR25462">
    <property type="entry name" value="BONUS, ISOFORM C-RELATED"/>
    <property type="match status" value="1"/>
</dbReference>
<organism evidence="3 4">
    <name type="scientific">Mytilus coruscus</name>
    <name type="common">Sea mussel</name>
    <dbReference type="NCBI Taxonomy" id="42192"/>
    <lineage>
        <taxon>Eukaryota</taxon>
        <taxon>Metazoa</taxon>
        <taxon>Spiralia</taxon>
        <taxon>Lophotrochozoa</taxon>
        <taxon>Mollusca</taxon>
        <taxon>Bivalvia</taxon>
        <taxon>Autobranchia</taxon>
        <taxon>Pteriomorphia</taxon>
        <taxon>Mytilida</taxon>
        <taxon>Mytiloidea</taxon>
        <taxon>Mytilidae</taxon>
        <taxon>Mytilinae</taxon>
        <taxon>Mytilus</taxon>
    </lineage>
</organism>
<dbReference type="PANTHER" id="PTHR25462:SF305">
    <property type="entry name" value="RING-TYPE DOMAIN-CONTAINING PROTEIN"/>
    <property type="match status" value="1"/>
</dbReference>
<dbReference type="AlphaFoldDB" id="A0A6J8C4I0"/>
<protein>
    <recommendedName>
        <fullName evidence="2">B box-type domain-containing protein</fullName>
    </recommendedName>
</protein>
<dbReference type="EMBL" id="CACVKT020004442">
    <property type="protein sequence ID" value="CAC5390030.1"/>
    <property type="molecule type" value="Genomic_DNA"/>
</dbReference>
<dbReference type="Proteomes" id="UP000507470">
    <property type="component" value="Unassembled WGS sequence"/>
</dbReference>